<feature type="non-terminal residue" evidence="1">
    <location>
        <position position="28"/>
    </location>
</feature>
<name>A0A382QMS4_9ZZZZ</name>
<dbReference type="AlphaFoldDB" id="A0A382QMS4"/>
<protein>
    <submittedName>
        <fullName evidence="1">Uncharacterized protein</fullName>
    </submittedName>
</protein>
<organism evidence="1">
    <name type="scientific">marine metagenome</name>
    <dbReference type="NCBI Taxonomy" id="408172"/>
    <lineage>
        <taxon>unclassified sequences</taxon>
        <taxon>metagenomes</taxon>
        <taxon>ecological metagenomes</taxon>
    </lineage>
</organism>
<sequence>MSIGWGQDCEDGVEVELWGECYNIEETT</sequence>
<accession>A0A382QMS4</accession>
<proteinExistence type="predicted"/>
<dbReference type="EMBL" id="UINC01115195">
    <property type="protein sequence ID" value="SVC86042.1"/>
    <property type="molecule type" value="Genomic_DNA"/>
</dbReference>
<gene>
    <name evidence="1" type="ORF">METZ01_LOCUS338896</name>
</gene>
<evidence type="ECO:0000313" key="1">
    <source>
        <dbReference type="EMBL" id="SVC86042.1"/>
    </source>
</evidence>
<reference evidence="1" key="1">
    <citation type="submission" date="2018-05" db="EMBL/GenBank/DDBJ databases">
        <authorList>
            <person name="Lanie J.A."/>
            <person name="Ng W.-L."/>
            <person name="Kazmierczak K.M."/>
            <person name="Andrzejewski T.M."/>
            <person name="Davidsen T.M."/>
            <person name="Wayne K.J."/>
            <person name="Tettelin H."/>
            <person name="Glass J.I."/>
            <person name="Rusch D."/>
            <person name="Podicherti R."/>
            <person name="Tsui H.-C.T."/>
            <person name="Winkler M.E."/>
        </authorList>
    </citation>
    <scope>NUCLEOTIDE SEQUENCE</scope>
</reference>